<evidence type="ECO:0000256" key="4">
    <source>
        <dbReference type="ARBA" id="ARBA00022525"/>
    </source>
</evidence>
<evidence type="ECO:0000256" key="8">
    <source>
        <dbReference type="PROSITE-ProRule" id="PRU10052"/>
    </source>
</evidence>
<feature type="signal peptide" evidence="10">
    <location>
        <begin position="1"/>
        <end position="28"/>
    </location>
</feature>
<keyword evidence="5 9" id="KW-0378">Hydrolase</keyword>
<evidence type="ECO:0000313" key="11">
    <source>
        <dbReference type="EMBL" id="KAE8703360.1"/>
    </source>
</evidence>
<dbReference type="AlphaFoldDB" id="A0A6A3AFM6"/>
<keyword evidence="4" id="KW-0964">Secreted</keyword>
<feature type="active site" evidence="8">
    <location>
        <position position="193"/>
    </location>
</feature>
<evidence type="ECO:0000256" key="2">
    <source>
        <dbReference type="ARBA" id="ARBA00008834"/>
    </source>
</evidence>
<accession>A0A6A3AFM6</accession>
<keyword evidence="6 9" id="KW-0326">Glycosidase</keyword>
<keyword evidence="12" id="KW-1185">Reference proteome</keyword>
<dbReference type="GO" id="GO:0004650">
    <property type="term" value="F:polygalacturonase activity"/>
    <property type="evidence" value="ECO:0007669"/>
    <property type="project" value="InterPro"/>
</dbReference>
<evidence type="ECO:0000256" key="7">
    <source>
        <dbReference type="ARBA" id="ARBA00023316"/>
    </source>
</evidence>
<keyword evidence="10" id="KW-0732">Signal</keyword>
<sequence>MALQIDFAMLFFSVFFFVSLSEVQSVRTFNVRDYGAVADGRTDNRKAFIRAWTDACNRNGVSIVYVPKGVYMLGAVEFSGPCKSPIIFSMNGHLKAPMGASSDAENWIGFQYVNNLAMKGGGTLDGQGPSAWFLNDCQTNPSCKQLISDSSDAITSTHIRILHSKISTGDECVAILSGSSKIDVSNVHCGPGHGISIGSLGKYQGEKNVHGVSVRKCIFRKTDNGVRIKTWESPIQVIVSNLLFQDIFMDRVRNPIIIDQTYCPLSSCNQQTASPVQIRDVTYRNMWALHVLWLLFPWIAANDSRAKTSFRISGEGECLGVFWVCPAASGGRSGGGAVERGHRSVVGLWLA</sequence>
<dbReference type="GO" id="GO:0071555">
    <property type="term" value="P:cell wall organization"/>
    <property type="evidence" value="ECO:0007669"/>
    <property type="project" value="UniProtKB-KW"/>
</dbReference>
<dbReference type="PROSITE" id="PS00502">
    <property type="entry name" value="POLYGALACTURONASE"/>
    <property type="match status" value="1"/>
</dbReference>
<evidence type="ECO:0000256" key="3">
    <source>
        <dbReference type="ARBA" id="ARBA00022512"/>
    </source>
</evidence>
<dbReference type="SUPFAM" id="SSF51126">
    <property type="entry name" value="Pectin lyase-like"/>
    <property type="match status" value="1"/>
</dbReference>
<evidence type="ECO:0000256" key="5">
    <source>
        <dbReference type="ARBA" id="ARBA00022801"/>
    </source>
</evidence>
<evidence type="ECO:0000256" key="10">
    <source>
        <dbReference type="SAM" id="SignalP"/>
    </source>
</evidence>
<dbReference type="Pfam" id="PF00295">
    <property type="entry name" value="Glyco_hydro_28"/>
    <property type="match status" value="2"/>
</dbReference>
<comment type="subcellular location">
    <subcellularLocation>
        <location evidence="1">Secreted</location>
        <location evidence="1">Cell wall</location>
    </subcellularLocation>
</comment>
<proteinExistence type="inferred from homology"/>
<dbReference type="InterPro" id="IPR000743">
    <property type="entry name" value="Glyco_hydro_28"/>
</dbReference>
<keyword evidence="7" id="KW-0961">Cell wall biogenesis/degradation</keyword>
<dbReference type="PANTHER" id="PTHR31375">
    <property type="match status" value="1"/>
</dbReference>
<comment type="caution">
    <text evidence="11">The sequence shown here is derived from an EMBL/GenBank/DDBJ whole genome shotgun (WGS) entry which is preliminary data.</text>
</comment>
<gene>
    <name evidence="11" type="ORF">F3Y22_tig00110472pilonHSYRG00421</name>
</gene>
<comment type="similarity">
    <text evidence="2 9">Belongs to the glycosyl hydrolase 28 family.</text>
</comment>
<keyword evidence="3" id="KW-0134">Cell wall</keyword>
<dbReference type="Proteomes" id="UP000436088">
    <property type="component" value="Unassembled WGS sequence"/>
</dbReference>
<dbReference type="EMBL" id="VEPZ02001001">
    <property type="protein sequence ID" value="KAE8703360.1"/>
    <property type="molecule type" value="Genomic_DNA"/>
</dbReference>
<evidence type="ECO:0000256" key="1">
    <source>
        <dbReference type="ARBA" id="ARBA00004191"/>
    </source>
</evidence>
<feature type="chain" id="PRO_5025659946" evidence="10">
    <location>
        <begin position="29"/>
        <end position="351"/>
    </location>
</feature>
<dbReference type="GO" id="GO:0005975">
    <property type="term" value="P:carbohydrate metabolic process"/>
    <property type="evidence" value="ECO:0007669"/>
    <property type="project" value="InterPro"/>
</dbReference>
<dbReference type="InterPro" id="IPR012334">
    <property type="entry name" value="Pectin_lyas_fold"/>
</dbReference>
<evidence type="ECO:0000256" key="9">
    <source>
        <dbReference type="RuleBase" id="RU361169"/>
    </source>
</evidence>
<name>A0A6A3AFM6_HIBSY</name>
<dbReference type="Gene3D" id="2.160.20.10">
    <property type="entry name" value="Single-stranded right-handed beta-helix, Pectin lyase-like"/>
    <property type="match status" value="2"/>
</dbReference>
<protein>
    <submittedName>
        <fullName evidence="11">CTC-interacting domain 9</fullName>
    </submittedName>
</protein>
<reference evidence="11" key="1">
    <citation type="submission" date="2019-09" db="EMBL/GenBank/DDBJ databases">
        <title>Draft genome information of white flower Hibiscus syriacus.</title>
        <authorList>
            <person name="Kim Y.-M."/>
        </authorList>
    </citation>
    <scope>NUCLEOTIDE SEQUENCE [LARGE SCALE GENOMIC DNA]</scope>
    <source>
        <strain evidence="11">YM2019G1</strain>
    </source>
</reference>
<dbReference type="InterPro" id="IPR011050">
    <property type="entry name" value="Pectin_lyase_fold/virulence"/>
</dbReference>
<evidence type="ECO:0000313" key="12">
    <source>
        <dbReference type="Proteomes" id="UP000436088"/>
    </source>
</evidence>
<evidence type="ECO:0000256" key="6">
    <source>
        <dbReference type="ARBA" id="ARBA00023295"/>
    </source>
</evidence>
<organism evidence="11 12">
    <name type="scientific">Hibiscus syriacus</name>
    <name type="common">Rose of Sharon</name>
    <dbReference type="NCBI Taxonomy" id="106335"/>
    <lineage>
        <taxon>Eukaryota</taxon>
        <taxon>Viridiplantae</taxon>
        <taxon>Streptophyta</taxon>
        <taxon>Embryophyta</taxon>
        <taxon>Tracheophyta</taxon>
        <taxon>Spermatophyta</taxon>
        <taxon>Magnoliopsida</taxon>
        <taxon>eudicotyledons</taxon>
        <taxon>Gunneridae</taxon>
        <taxon>Pentapetalae</taxon>
        <taxon>rosids</taxon>
        <taxon>malvids</taxon>
        <taxon>Malvales</taxon>
        <taxon>Malvaceae</taxon>
        <taxon>Malvoideae</taxon>
        <taxon>Hibiscus</taxon>
    </lineage>
</organism>